<keyword evidence="5 8" id="KW-0812">Transmembrane</keyword>
<feature type="transmembrane region" description="Helical" evidence="8">
    <location>
        <begin position="55"/>
        <end position="76"/>
    </location>
</feature>
<evidence type="ECO:0000313" key="10">
    <source>
        <dbReference type="EMBL" id="NEY88846.1"/>
    </source>
</evidence>
<dbReference type="RefSeq" id="WP_164622875.1">
    <property type="nucleotide sequence ID" value="NZ_JAAIVJ010000001.1"/>
</dbReference>
<evidence type="ECO:0000256" key="5">
    <source>
        <dbReference type="ARBA" id="ARBA00022692"/>
    </source>
</evidence>
<evidence type="ECO:0000256" key="3">
    <source>
        <dbReference type="ARBA" id="ARBA00007520"/>
    </source>
</evidence>
<proteinExistence type="inferred from homology"/>
<feature type="transmembrane region" description="Helical" evidence="8">
    <location>
        <begin position="174"/>
        <end position="194"/>
    </location>
</feature>
<dbReference type="PANTHER" id="PTHR23504:SF15">
    <property type="entry name" value="MAJOR FACILITATOR SUPERFAMILY (MFS) PROFILE DOMAIN-CONTAINING PROTEIN"/>
    <property type="match status" value="1"/>
</dbReference>
<feature type="transmembrane region" description="Helical" evidence="8">
    <location>
        <begin position="145"/>
        <end position="168"/>
    </location>
</feature>
<keyword evidence="6 8" id="KW-1133">Transmembrane helix</keyword>
<dbReference type="PRINTS" id="PR01035">
    <property type="entry name" value="TCRTETA"/>
</dbReference>
<evidence type="ECO:0000259" key="9">
    <source>
        <dbReference type="PROSITE" id="PS50850"/>
    </source>
</evidence>
<dbReference type="InterPro" id="IPR005829">
    <property type="entry name" value="Sugar_transporter_CS"/>
</dbReference>
<feature type="transmembrane region" description="Helical" evidence="8">
    <location>
        <begin position="262"/>
        <end position="281"/>
    </location>
</feature>
<feature type="transmembrane region" description="Helical" evidence="8">
    <location>
        <begin position="226"/>
        <end position="250"/>
    </location>
</feature>
<comment type="similarity">
    <text evidence="3">Belongs to the major facilitator superfamily. TCR/Tet family.</text>
</comment>
<dbReference type="Proteomes" id="UP000477782">
    <property type="component" value="Unassembled WGS sequence"/>
</dbReference>
<dbReference type="InterPro" id="IPR001958">
    <property type="entry name" value="Tet-R_TetA/multi-R_MdtG-like"/>
</dbReference>
<sequence length="413" mass="44037">MTESATEHPPKARINRAVIFILITVFLDMVGFGIIIPVLPALIGAVGHVTLGEAAVIGGWMAAGYSLAQFLSGPFLGNLSDRYGRRPLLLLAIFGLGVDFLLHALAPTLGWLFLGRILAGFCGASWVIANAFIADITPPEERGRAFGLMGAAFGLGFVIGPALGGLLGEFGPRVPFYVAAVVSGLNLIYGLFVLPETLAPENRRRFDWRRANPFGAFKVFRSYPGVLPLCAVMAMFFFFSSVYPAIWPFWGKANFGWSEAMVGLTLAVFGVVMAVFQGLLTGPAVKLWGEFRVAVIGLLCAAIAATGYGFVGSLSMVVVLMLVHGPEGFVHPMLTAILSSRVPENAQGELQGGISAITNLAMLAGTVFFAQIFGWFMRPEAANPTPDVPYFVAGAGLVLTLLAMIRATRKEQS</sequence>
<evidence type="ECO:0000256" key="1">
    <source>
        <dbReference type="ARBA" id="ARBA00003279"/>
    </source>
</evidence>
<feature type="transmembrane region" description="Helical" evidence="8">
    <location>
        <begin position="293"/>
        <end position="311"/>
    </location>
</feature>
<keyword evidence="7 8" id="KW-0472">Membrane</keyword>
<dbReference type="InterPro" id="IPR011701">
    <property type="entry name" value="MFS"/>
</dbReference>
<dbReference type="InterPro" id="IPR036259">
    <property type="entry name" value="MFS_trans_sf"/>
</dbReference>
<feature type="transmembrane region" description="Helical" evidence="8">
    <location>
        <begin position="317"/>
        <end position="338"/>
    </location>
</feature>
<dbReference type="PROSITE" id="PS00216">
    <property type="entry name" value="SUGAR_TRANSPORT_1"/>
    <property type="match status" value="1"/>
</dbReference>
<feature type="transmembrane region" description="Helical" evidence="8">
    <location>
        <begin position="88"/>
        <end position="106"/>
    </location>
</feature>
<dbReference type="GO" id="GO:0022857">
    <property type="term" value="F:transmembrane transporter activity"/>
    <property type="evidence" value="ECO:0007669"/>
    <property type="project" value="InterPro"/>
</dbReference>
<dbReference type="PROSITE" id="PS50850">
    <property type="entry name" value="MFS"/>
    <property type="match status" value="1"/>
</dbReference>
<feature type="transmembrane region" description="Helical" evidence="8">
    <location>
        <begin position="112"/>
        <end position="133"/>
    </location>
</feature>
<dbReference type="PANTHER" id="PTHR23504">
    <property type="entry name" value="MAJOR FACILITATOR SUPERFAMILY DOMAIN-CONTAINING PROTEIN 10"/>
    <property type="match status" value="1"/>
</dbReference>
<evidence type="ECO:0000256" key="7">
    <source>
        <dbReference type="ARBA" id="ARBA00023136"/>
    </source>
</evidence>
<dbReference type="EMBL" id="JAAIVJ010000001">
    <property type="protein sequence ID" value="NEY88846.1"/>
    <property type="molecule type" value="Genomic_DNA"/>
</dbReference>
<keyword evidence="4" id="KW-0813">Transport</keyword>
<feature type="transmembrane region" description="Helical" evidence="8">
    <location>
        <begin position="350"/>
        <end position="376"/>
    </location>
</feature>
<reference evidence="10 11" key="1">
    <citation type="submission" date="2020-02" db="EMBL/GenBank/DDBJ databases">
        <authorList>
            <person name="Chen W.-M."/>
        </authorList>
    </citation>
    <scope>NUCLEOTIDE SEQUENCE [LARGE SCALE GENOMIC DNA]</scope>
    <source>
        <strain evidence="10 11">KMS-5</strain>
    </source>
</reference>
<feature type="transmembrane region" description="Helical" evidence="8">
    <location>
        <begin position="17"/>
        <end position="43"/>
    </location>
</feature>
<evidence type="ECO:0000313" key="11">
    <source>
        <dbReference type="Proteomes" id="UP000477782"/>
    </source>
</evidence>
<name>A0A6M0QNP2_9RHOB</name>
<protein>
    <submittedName>
        <fullName evidence="10">TCR/Tet family MFS transporter</fullName>
    </submittedName>
</protein>
<comment type="caution">
    <text evidence="10">The sequence shown here is derived from an EMBL/GenBank/DDBJ whole genome shotgun (WGS) entry which is preliminary data.</text>
</comment>
<accession>A0A6M0QNP2</accession>
<keyword evidence="11" id="KW-1185">Reference proteome</keyword>
<organism evidence="10 11">
    <name type="scientific">Tabrizicola oligotrophica</name>
    <dbReference type="NCBI Taxonomy" id="2710650"/>
    <lineage>
        <taxon>Bacteria</taxon>
        <taxon>Pseudomonadati</taxon>
        <taxon>Pseudomonadota</taxon>
        <taxon>Alphaproteobacteria</taxon>
        <taxon>Rhodobacterales</taxon>
        <taxon>Paracoccaceae</taxon>
        <taxon>Tabrizicola</taxon>
    </lineage>
</organism>
<feature type="transmembrane region" description="Helical" evidence="8">
    <location>
        <begin position="388"/>
        <end position="405"/>
    </location>
</feature>
<dbReference type="CDD" id="cd17388">
    <property type="entry name" value="MFS_TetA"/>
    <property type="match status" value="1"/>
</dbReference>
<dbReference type="AlphaFoldDB" id="A0A6M0QNP2"/>
<dbReference type="Gene3D" id="1.20.1250.20">
    <property type="entry name" value="MFS general substrate transporter like domains"/>
    <property type="match status" value="1"/>
</dbReference>
<evidence type="ECO:0000256" key="2">
    <source>
        <dbReference type="ARBA" id="ARBA00004141"/>
    </source>
</evidence>
<feature type="domain" description="Major facilitator superfamily (MFS) profile" evidence="9">
    <location>
        <begin position="17"/>
        <end position="412"/>
    </location>
</feature>
<dbReference type="SUPFAM" id="SSF103473">
    <property type="entry name" value="MFS general substrate transporter"/>
    <property type="match status" value="1"/>
</dbReference>
<evidence type="ECO:0000256" key="4">
    <source>
        <dbReference type="ARBA" id="ARBA00022448"/>
    </source>
</evidence>
<evidence type="ECO:0000256" key="8">
    <source>
        <dbReference type="SAM" id="Phobius"/>
    </source>
</evidence>
<comment type="function">
    <text evidence="1">Resistance to tetracycline by an active tetracycline efflux. This is an energy-dependent process that decreases the accumulation of the antibiotic in whole cells. This protein functions as a metal-tetracycline/H(+) antiporter.</text>
</comment>
<comment type="subcellular location">
    <subcellularLocation>
        <location evidence="2">Membrane</location>
        <topology evidence="2">Multi-pass membrane protein</topology>
    </subcellularLocation>
</comment>
<gene>
    <name evidence="10" type="ORF">G4Z14_00915</name>
</gene>
<dbReference type="Pfam" id="PF07690">
    <property type="entry name" value="MFS_1"/>
    <property type="match status" value="1"/>
</dbReference>
<dbReference type="GO" id="GO:0016020">
    <property type="term" value="C:membrane"/>
    <property type="evidence" value="ECO:0007669"/>
    <property type="project" value="UniProtKB-SubCell"/>
</dbReference>
<dbReference type="InterPro" id="IPR020846">
    <property type="entry name" value="MFS_dom"/>
</dbReference>
<evidence type="ECO:0000256" key="6">
    <source>
        <dbReference type="ARBA" id="ARBA00022989"/>
    </source>
</evidence>